<keyword evidence="2" id="KW-1185">Reference proteome</keyword>
<proteinExistence type="predicted"/>
<accession>A0A5C6ZH01</accession>
<dbReference type="InterPro" id="IPR034660">
    <property type="entry name" value="DinB/YfiT-like"/>
</dbReference>
<dbReference type="Gene3D" id="1.20.120.450">
    <property type="entry name" value="dinb family like domain"/>
    <property type="match status" value="1"/>
</dbReference>
<protein>
    <submittedName>
        <fullName evidence="1">DUF1569 domain-containing protein</fullName>
    </submittedName>
</protein>
<gene>
    <name evidence="1" type="ORF">ESY86_08505</name>
</gene>
<reference evidence="1 2" key="1">
    <citation type="submission" date="2019-08" db="EMBL/GenBank/DDBJ databases">
        <title>Genomes of Subsaximicrobium wynnwilliamsii strains.</title>
        <authorList>
            <person name="Bowman J.P."/>
        </authorList>
    </citation>
    <scope>NUCLEOTIDE SEQUENCE [LARGE SCALE GENOMIC DNA]</scope>
    <source>
        <strain evidence="1 2">2-80-2</strain>
    </source>
</reference>
<organism evidence="1 2">
    <name type="scientific">Subsaximicrobium wynnwilliamsii</name>
    <dbReference type="NCBI Taxonomy" id="291179"/>
    <lineage>
        <taxon>Bacteria</taxon>
        <taxon>Pseudomonadati</taxon>
        <taxon>Bacteroidota</taxon>
        <taxon>Flavobacteriia</taxon>
        <taxon>Flavobacteriales</taxon>
        <taxon>Flavobacteriaceae</taxon>
        <taxon>Subsaximicrobium</taxon>
    </lineage>
</organism>
<evidence type="ECO:0000313" key="2">
    <source>
        <dbReference type="Proteomes" id="UP000321578"/>
    </source>
</evidence>
<name>A0A5C6ZH01_9FLAO</name>
<dbReference type="InterPro" id="IPR011463">
    <property type="entry name" value="DUF1569"/>
</dbReference>
<dbReference type="EMBL" id="VORO01000007">
    <property type="protein sequence ID" value="TXD89415.1"/>
    <property type="molecule type" value="Genomic_DNA"/>
</dbReference>
<dbReference type="RefSeq" id="WP_147086168.1">
    <property type="nucleotide sequence ID" value="NZ_VORM01000006.1"/>
</dbReference>
<comment type="caution">
    <text evidence="1">The sequence shown here is derived from an EMBL/GenBank/DDBJ whole genome shotgun (WGS) entry which is preliminary data.</text>
</comment>
<evidence type="ECO:0000313" key="1">
    <source>
        <dbReference type="EMBL" id="TXD89415.1"/>
    </source>
</evidence>
<sequence length="154" mass="17681">MSLKKLNFALNKLENHLENQSASNPKISKSNVAWHIDHSLKVINNVSISLQTSDSSTYKNNFSFLGKVFFTIGFFPRGRARAPKHVVPPETILEEDLLTQIKKAKSNIESIEGLDKNAYFKHPFFGNINTPRIYRFLFMHTNHHVKIINDIMAK</sequence>
<dbReference type="Proteomes" id="UP000321578">
    <property type="component" value="Unassembled WGS sequence"/>
</dbReference>
<dbReference type="OrthoDB" id="981199at2"/>
<dbReference type="Pfam" id="PF07606">
    <property type="entry name" value="DUF1569"/>
    <property type="match status" value="1"/>
</dbReference>
<dbReference type="AlphaFoldDB" id="A0A5C6ZH01"/>